<dbReference type="NCBIfam" id="NF003994">
    <property type="entry name" value="PRK05472.2-3"/>
    <property type="match status" value="1"/>
</dbReference>
<feature type="binding site" evidence="7">
    <location>
        <begin position="95"/>
        <end position="100"/>
    </location>
    <ligand>
        <name>NAD(+)</name>
        <dbReference type="ChEBI" id="CHEBI:57540"/>
    </ligand>
</feature>
<dbReference type="Gene3D" id="1.10.10.10">
    <property type="entry name" value="Winged helix-like DNA-binding domain superfamily/Winged helix DNA-binding domain"/>
    <property type="match status" value="1"/>
</dbReference>
<dbReference type="OrthoDB" id="9784760at2"/>
<protein>
    <recommendedName>
        <fullName evidence="7">Redox-sensing transcriptional repressor Rex</fullName>
    </recommendedName>
</protein>
<dbReference type="Pfam" id="PF02629">
    <property type="entry name" value="CoA_binding"/>
    <property type="match status" value="1"/>
</dbReference>
<keyword evidence="4 7" id="KW-0520">NAD</keyword>
<keyword evidence="3 7" id="KW-0805">Transcription regulation</keyword>
<feature type="domain" description="CoA-binding" evidence="8">
    <location>
        <begin position="84"/>
        <end position="185"/>
    </location>
</feature>
<dbReference type="Gene3D" id="3.40.50.720">
    <property type="entry name" value="NAD(P)-binding Rossmann-like Domain"/>
    <property type="match status" value="1"/>
</dbReference>
<dbReference type="InterPro" id="IPR058203">
    <property type="entry name" value="Rex_bacilli-type"/>
</dbReference>
<dbReference type="SMART" id="SM00881">
    <property type="entry name" value="CoA_binding"/>
    <property type="match status" value="1"/>
</dbReference>
<evidence type="ECO:0000256" key="2">
    <source>
        <dbReference type="ARBA" id="ARBA00022491"/>
    </source>
</evidence>
<evidence type="ECO:0000256" key="4">
    <source>
        <dbReference type="ARBA" id="ARBA00023027"/>
    </source>
</evidence>
<dbReference type="GO" id="GO:0005737">
    <property type="term" value="C:cytoplasm"/>
    <property type="evidence" value="ECO:0007669"/>
    <property type="project" value="UniProtKB-SubCell"/>
</dbReference>
<keyword evidence="2 7" id="KW-0678">Repressor</keyword>
<proteinExistence type="inferred from homology"/>
<organism evidence="9 10">
    <name type="scientific">Psychrobacillus insolitus</name>
    <dbReference type="NCBI Taxonomy" id="1461"/>
    <lineage>
        <taxon>Bacteria</taxon>
        <taxon>Bacillati</taxon>
        <taxon>Bacillota</taxon>
        <taxon>Bacilli</taxon>
        <taxon>Bacillales</taxon>
        <taxon>Bacillaceae</taxon>
        <taxon>Psychrobacillus</taxon>
    </lineage>
</organism>
<dbReference type="RefSeq" id="WP_111439692.1">
    <property type="nucleotide sequence ID" value="NZ_QKZI01000004.1"/>
</dbReference>
<evidence type="ECO:0000256" key="5">
    <source>
        <dbReference type="ARBA" id="ARBA00023125"/>
    </source>
</evidence>
<dbReference type="InterPro" id="IPR022876">
    <property type="entry name" value="Tscrpt_rep_Rex"/>
</dbReference>
<keyword evidence="6 7" id="KW-0804">Transcription</keyword>
<keyword evidence="5 7" id="KW-0238">DNA-binding</keyword>
<evidence type="ECO:0000313" key="10">
    <source>
        <dbReference type="Proteomes" id="UP000248646"/>
    </source>
</evidence>
<dbReference type="InterPro" id="IPR003781">
    <property type="entry name" value="CoA-bd"/>
</dbReference>
<evidence type="ECO:0000256" key="1">
    <source>
        <dbReference type="ARBA" id="ARBA00022490"/>
    </source>
</evidence>
<dbReference type="Pfam" id="PF06971">
    <property type="entry name" value="Put_DNA-bind_N"/>
    <property type="match status" value="1"/>
</dbReference>
<gene>
    <name evidence="7" type="primary">rex</name>
    <name evidence="9" type="ORF">C7437_10459</name>
</gene>
<dbReference type="SUPFAM" id="SSF46785">
    <property type="entry name" value="Winged helix' DNA-binding domain"/>
    <property type="match status" value="1"/>
</dbReference>
<comment type="function">
    <text evidence="7">Modulates transcription in response to changes in cellular NADH/NAD(+) redox state.</text>
</comment>
<keyword evidence="1 7" id="KW-0963">Cytoplasm</keyword>
<dbReference type="NCBIfam" id="NF003991">
    <property type="entry name" value="PRK05472.1-5"/>
    <property type="match status" value="1"/>
</dbReference>
<dbReference type="NCBIfam" id="NF003995">
    <property type="entry name" value="PRK05472.2-4"/>
    <property type="match status" value="1"/>
</dbReference>
<dbReference type="GO" id="GO:0003677">
    <property type="term" value="F:DNA binding"/>
    <property type="evidence" value="ECO:0007669"/>
    <property type="project" value="UniProtKB-UniRule"/>
</dbReference>
<name>A0A2W7MKZ0_9BACI</name>
<reference evidence="9 10" key="1">
    <citation type="submission" date="2018-06" db="EMBL/GenBank/DDBJ databases">
        <title>Genomic Encyclopedia of Type Strains, Phase IV (KMG-IV): sequencing the most valuable type-strain genomes for metagenomic binning, comparative biology and taxonomic classification.</title>
        <authorList>
            <person name="Goeker M."/>
        </authorList>
    </citation>
    <scope>NUCLEOTIDE SEQUENCE [LARGE SCALE GENOMIC DNA]</scope>
    <source>
        <strain evidence="9 10">DSM 5</strain>
    </source>
</reference>
<dbReference type="NCBIfam" id="NF003996">
    <property type="entry name" value="PRK05472.2-5"/>
    <property type="match status" value="1"/>
</dbReference>
<dbReference type="HAMAP" id="MF_01131">
    <property type="entry name" value="Rex"/>
    <property type="match status" value="1"/>
</dbReference>
<dbReference type="PANTHER" id="PTHR35786">
    <property type="entry name" value="REDOX-SENSING TRANSCRIPTIONAL REPRESSOR REX"/>
    <property type="match status" value="1"/>
</dbReference>
<evidence type="ECO:0000256" key="3">
    <source>
        <dbReference type="ARBA" id="ARBA00023015"/>
    </source>
</evidence>
<keyword evidence="10" id="KW-1185">Reference proteome</keyword>
<feature type="DNA-binding region" description="H-T-H motif" evidence="7">
    <location>
        <begin position="21"/>
        <end position="60"/>
    </location>
</feature>
<dbReference type="AlphaFoldDB" id="A0A2W7MKZ0"/>
<dbReference type="SUPFAM" id="SSF51735">
    <property type="entry name" value="NAD(P)-binding Rossmann-fold domains"/>
    <property type="match status" value="1"/>
</dbReference>
<dbReference type="Proteomes" id="UP000248646">
    <property type="component" value="Unassembled WGS sequence"/>
</dbReference>
<dbReference type="GO" id="GO:0051775">
    <property type="term" value="P:response to redox state"/>
    <property type="evidence" value="ECO:0007669"/>
    <property type="project" value="InterPro"/>
</dbReference>
<evidence type="ECO:0000259" key="8">
    <source>
        <dbReference type="SMART" id="SM00881"/>
    </source>
</evidence>
<dbReference type="GO" id="GO:0045892">
    <property type="term" value="P:negative regulation of DNA-templated transcription"/>
    <property type="evidence" value="ECO:0007669"/>
    <property type="project" value="InterPro"/>
</dbReference>
<dbReference type="InterPro" id="IPR009718">
    <property type="entry name" value="Rex_DNA-bd_C_dom"/>
</dbReference>
<comment type="caution">
    <text evidence="9">The sequence shown here is derived from an EMBL/GenBank/DDBJ whole genome shotgun (WGS) entry which is preliminary data.</text>
</comment>
<dbReference type="InterPro" id="IPR036291">
    <property type="entry name" value="NAD(P)-bd_dom_sf"/>
</dbReference>
<comment type="subcellular location">
    <subcellularLocation>
        <location evidence="7">Cytoplasm</location>
    </subcellularLocation>
</comment>
<dbReference type="NCBIfam" id="NF003989">
    <property type="entry name" value="PRK05472.1-3"/>
    <property type="match status" value="1"/>
</dbReference>
<dbReference type="EMBL" id="QKZI01000004">
    <property type="protein sequence ID" value="PZX04547.1"/>
    <property type="molecule type" value="Genomic_DNA"/>
</dbReference>
<comment type="subunit">
    <text evidence="7">Homodimer.</text>
</comment>
<evidence type="ECO:0000313" key="9">
    <source>
        <dbReference type="EMBL" id="PZX04547.1"/>
    </source>
</evidence>
<dbReference type="GO" id="GO:0003700">
    <property type="term" value="F:DNA-binding transcription factor activity"/>
    <property type="evidence" value="ECO:0007669"/>
    <property type="project" value="UniProtKB-UniRule"/>
</dbReference>
<sequence length="215" mass="24109">MKPEPPKVPRIPQATTKRLPLYYRFLQSFNNAGQTRVSSQELSEAMKIDSATIRRDFSHFGALGKKGYGYDVANLLEFFRHTLDQDEASNVALVGVGSLGSAFLKYNFQKNHNTKIVIAFDNKAPVEGKLMSDIPVFNPSVMEEKLAEYGVEIVIFTIPSRSAQEVADRLSKTPIKGILNFAPIRLVVPDHIRVQSIDLSVELQTLIYLIRNELA</sequence>
<accession>A0A2W7MKZ0</accession>
<dbReference type="PANTHER" id="PTHR35786:SF1">
    <property type="entry name" value="REDOX-SENSING TRANSCRIPTIONAL REPRESSOR REX 1"/>
    <property type="match status" value="1"/>
</dbReference>
<evidence type="ECO:0000256" key="7">
    <source>
        <dbReference type="HAMAP-Rule" id="MF_01131"/>
    </source>
</evidence>
<dbReference type="InterPro" id="IPR036388">
    <property type="entry name" value="WH-like_DNA-bd_sf"/>
</dbReference>
<evidence type="ECO:0000256" key="6">
    <source>
        <dbReference type="ARBA" id="ARBA00023163"/>
    </source>
</evidence>
<dbReference type="InterPro" id="IPR036390">
    <property type="entry name" value="WH_DNA-bd_sf"/>
</dbReference>
<comment type="similarity">
    <text evidence="7">Belongs to the transcriptional regulatory Rex family.</text>
</comment>